<evidence type="ECO:0000313" key="6">
    <source>
        <dbReference type="EMBL" id="RSD31703.1"/>
    </source>
</evidence>
<dbReference type="AlphaFoldDB" id="A0A427U4W2"/>
<feature type="transmembrane region" description="Helical" evidence="5">
    <location>
        <begin position="37"/>
        <end position="58"/>
    </location>
</feature>
<comment type="caution">
    <text evidence="6">The sequence shown here is derived from an EMBL/GenBank/DDBJ whole genome shotgun (WGS) entry which is preliminary data.</text>
</comment>
<evidence type="ECO:0000313" key="7">
    <source>
        <dbReference type="Proteomes" id="UP000269041"/>
    </source>
</evidence>
<evidence type="ECO:0000256" key="4">
    <source>
        <dbReference type="ARBA" id="ARBA00023136"/>
    </source>
</evidence>
<dbReference type="InterPro" id="IPR007318">
    <property type="entry name" value="Phopholipid_MeTrfase"/>
</dbReference>
<keyword evidence="4 5" id="KW-0472">Membrane</keyword>
<feature type="transmembrane region" description="Helical" evidence="5">
    <location>
        <begin position="96"/>
        <end position="122"/>
    </location>
</feature>
<keyword evidence="2 5" id="KW-0812">Transmembrane</keyword>
<protein>
    <submittedName>
        <fullName evidence="6">Isoprenylcysteine carboxylmethyltransferase family protein</fullName>
    </submittedName>
</protein>
<dbReference type="RefSeq" id="WP_125320659.1">
    <property type="nucleotide sequence ID" value="NZ_AP024889.1"/>
</dbReference>
<dbReference type="Pfam" id="PF04191">
    <property type="entry name" value="PEMT"/>
    <property type="match status" value="1"/>
</dbReference>
<evidence type="ECO:0000256" key="3">
    <source>
        <dbReference type="ARBA" id="ARBA00022989"/>
    </source>
</evidence>
<keyword evidence="6" id="KW-0808">Transferase</keyword>
<organism evidence="6 7">
    <name type="scientific">Vibrio pectenicida</name>
    <dbReference type="NCBI Taxonomy" id="62763"/>
    <lineage>
        <taxon>Bacteria</taxon>
        <taxon>Pseudomonadati</taxon>
        <taxon>Pseudomonadota</taxon>
        <taxon>Gammaproteobacteria</taxon>
        <taxon>Vibrionales</taxon>
        <taxon>Vibrionaceae</taxon>
        <taxon>Vibrio</taxon>
    </lineage>
</organism>
<feature type="transmembrane region" description="Helical" evidence="5">
    <location>
        <begin position="7"/>
        <end position="25"/>
    </location>
</feature>
<dbReference type="Proteomes" id="UP000269041">
    <property type="component" value="Unassembled WGS sequence"/>
</dbReference>
<dbReference type="GO" id="GO:0012505">
    <property type="term" value="C:endomembrane system"/>
    <property type="evidence" value="ECO:0007669"/>
    <property type="project" value="UniProtKB-SubCell"/>
</dbReference>
<evidence type="ECO:0000256" key="2">
    <source>
        <dbReference type="ARBA" id="ARBA00022692"/>
    </source>
</evidence>
<reference evidence="6 7" key="1">
    <citation type="submission" date="2018-12" db="EMBL/GenBank/DDBJ databases">
        <title>Genomic taxonomy of the Vibrionaceae family.</title>
        <authorList>
            <person name="Gomez-Gil B."/>
            <person name="Enciso-Ibarra K."/>
        </authorList>
    </citation>
    <scope>NUCLEOTIDE SEQUENCE [LARGE SCALE GENOMIC DNA]</scope>
    <source>
        <strain evidence="6 7">CAIM 594</strain>
    </source>
</reference>
<dbReference type="PANTHER" id="PTHR12714">
    <property type="entry name" value="PROTEIN-S ISOPRENYLCYSTEINE O-METHYLTRANSFERASE"/>
    <property type="match status" value="1"/>
</dbReference>
<sequence>MKNLERKLPPPIVFIVLGLIIKFIGDEFSNLSLQVPLAPIVLCICLIVSMLIGFAGVYEFRKANTTINPINVEQASMVVDSGIFAHTRNPMYLSMFILLFGFAYWQQNILSMLIAFSFVLYINRFQIEPEENALEGLFGATYLDYKQRVRRWL</sequence>
<dbReference type="Gene3D" id="1.20.120.1630">
    <property type="match status" value="1"/>
</dbReference>
<dbReference type="EMBL" id="RSFA01000025">
    <property type="protein sequence ID" value="RSD31703.1"/>
    <property type="molecule type" value="Genomic_DNA"/>
</dbReference>
<name>A0A427U4W2_9VIBR</name>
<dbReference type="PANTHER" id="PTHR12714:SF24">
    <property type="entry name" value="SLR1182 PROTEIN"/>
    <property type="match status" value="1"/>
</dbReference>
<gene>
    <name evidence="6" type="ORF">EJA03_07680</name>
</gene>
<accession>A0A427U4W2</accession>
<dbReference type="GO" id="GO:0008168">
    <property type="term" value="F:methyltransferase activity"/>
    <property type="evidence" value="ECO:0007669"/>
    <property type="project" value="UniProtKB-KW"/>
</dbReference>
<keyword evidence="7" id="KW-1185">Reference proteome</keyword>
<comment type="subcellular location">
    <subcellularLocation>
        <location evidence="1">Endomembrane system</location>
        <topology evidence="1">Multi-pass membrane protein</topology>
    </subcellularLocation>
</comment>
<keyword evidence="3 5" id="KW-1133">Transmembrane helix</keyword>
<dbReference type="GO" id="GO:0032259">
    <property type="term" value="P:methylation"/>
    <property type="evidence" value="ECO:0007669"/>
    <property type="project" value="UniProtKB-KW"/>
</dbReference>
<evidence type="ECO:0000256" key="1">
    <source>
        <dbReference type="ARBA" id="ARBA00004127"/>
    </source>
</evidence>
<evidence type="ECO:0000256" key="5">
    <source>
        <dbReference type="SAM" id="Phobius"/>
    </source>
</evidence>
<keyword evidence="6" id="KW-0489">Methyltransferase</keyword>
<proteinExistence type="predicted"/>
<dbReference type="OrthoDB" id="9811969at2"/>